<keyword evidence="3" id="KW-0813">Transport</keyword>
<evidence type="ECO:0000256" key="5">
    <source>
        <dbReference type="ARBA" id="ARBA00022692"/>
    </source>
</evidence>
<keyword evidence="7 8" id="KW-0472">Membrane</keyword>
<feature type="transmembrane region" description="Helical" evidence="8">
    <location>
        <begin position="86"/>
        <end position="106"/>
    </location>
</feature>
<evidence type="ECO:0000313" key="10">
    <source>
        <dbReference type="Proteomes" id="UP000078503"/>
    </source>
</evidence>
<reference evidence="9 10" key="1">
    <citation type="submission" date="2016-03" db="EMBL/GenBank/DDBJ databases">
        <title>Photobacterium proteolyticum sp. nov. a protease producing bacterium isolated from ocean sediments of Laizhou Bay.</title>
        <authorList>
            <person name="Li Y."/>
        </authorList>
    </citation>
    <scope>NUCLEOTIDE SEQUENCE [LARGE SCALE GENOMIC DNA]</scope>
    <source>
        <strain evidence="9 10">R-40508</strain>
    </source>
</reference>
<comment type="subcellular location">
    <subcellularLocation>
        <location evidence="1">Cell membrane</location>
        <topology evidence="1">Multi-pass membrane protein</topology>
    </subcellularLocation>
</comment>
<dbReference type="AlphaFoldDB" id="A0A178K9N6"/>
<evidence type="ECO:0000256" key="1">
    <source>
        <dbReference type="ARBA" id="ARBA00004651"/>
    </source>
</evidence>
<feature type="transmembrane region" description="Helical" evidence="8">
    <location>
        <begin position="269"/>
        <end position="293"/>
    </location>
</feature>
<feature type="transmembrane region" description="Helical" evidence="8">
    <location>
        <begin position="335"/>
        <end position="356"/>
    </location>
</feature>
<feature type="transmembrane region" description="Helical" evidence="8">
    <location>
        <begin position="118"/>
        <end position="141"/>
    </location>
</feature>
<proteinExistence type="inferred from homology"/>
<dbReference type="Pfam" id="PF01032">
    <property type="entry name" value="FecCD"/>
    <property type="match status" value="1"/>
</dbReference>
<evidence type="ECO:0000256" key="4">
    <source>
        <dbReference type="ARBA" id="ARBA00022475"/>
    </source>
</evidence>
<comment type="similarity">
    <text evidence="2">Belongs to the binding-protein-dependent transport system permease family. FecCD subfamily.</text>
</comment>
<accession>A0A178K9N6</accession>
<feature type="transmembrane region" description="Helical" evidence="8">
    <location>
        <begin position="33"/>
        <end position="49"/>
    </location>
</feature>
<dbReference type="InterPro" id="IPR000522">
    <property type="entry name" value="ABC_transptr_permease_BtuC"/>
</dbReference>
<dbReference type="PANTHER" id="PTHR30472:SF25">
    <property type="entry name" value="ABC TRANSPORTER PERMEASE PROTEIN MJ0876-RELATED"/>
    <property type="match status" value="1"/>
</dbReference>
<dbReference type="GO" id="GO:0005886">
    <property type="term" value="C:plasma membrane"/>
    <property type="evidence" value="ECO:0007669"/>
    <property type="project" value="UniProtKB-SubCell"/>
</dbReference>
<dbReference type="GO" id="GO:0022857">
    <property type="term" value="F:transmembrane transporter activity"/>
    <property type="evidence" value="ECO:0007669"/>
    <property type="project" value="InterPro"/>
</dbReference>
<sequence length="362" mass="38457">MMSTELKVDGANDGIPQPTSLAQQYRSFVLKRLMLLIAMAVALLVSWTVDTATGPSLLGLEKIIQALFSPQSLDAVEQVIIFDVRIPYALMAVAVGASLGLAGAEMQTSLNNPLASPFTLGIGAAASLGAAVAILFDWSWLPFGFHFVLPLFAFLFALAAALLVVMLSRSQGASVNTVILFGISLFFALNALVSLLMFIADSNALQQIVFWTMGSLARANIEKVLVVLTAFAICFPLSWRQAWAMTAIRSGEDQARSIGIRVERMRLMVLLRVSVLTAVAVAFVGEIGFVGLAGPHIARLLLGEDHRFFLPGSAIAGALLLSLASIASKSLIDGVILPIGIVTSLIGIPFFISLILSQKGRG</sequence>
<protein>
    <submittedName>
        <fullName evidence="9">Iron ABC transporter permease</fullName>
    </submittedName>
</protein>
<dbReference type="Proteomes" id="UP000078503">
    <property type="component" value="Unassembled WGS sequence"/>
</dbReference>
<dbReference type="GO" id="GO:0033214">
    <property type="term" value="P:siderophore-iron import into cell"/>
    <property type="evidence" value="ECO:0007669"/>
    <property type="project" value="TreeGrafter"/>
</dbReference>
<dbReference type="PANTHER" id="PTHR30472">
    <property type="entry name" value="FERRIC ENTEROBACTIN TRANSPORT SYSTEM PERMEASE PROTEIN"/>
    <property type="match status" value="1"/>
</dbReference>
<keyword evidence="6 8" id="KW-1133">Transmembrane helix</keyword>
<gene>
    <name evidence="9" type="ORF">A3K86_12610</name>
</gene>
<evidence type="ECO:0000256" key="3">
    <source>
        <dbReference type="ARBA" id="ARBA00022448"/>
    </source>
</evidence>
<dbReference type="SUPFAM" id="SSF81345">
    <property type="entry name" value="ABC transporter involved in vitamin B12 uptake, BtuC"/>
    <property type="match status" value="1"/>
</dbReference>
<dbReference type="CDD" id="cd06550">
    <property type="entry name" value="TM_ABC_iron-siderophores_like"/>
    <property type="match status" value="1"/>
</dbReference>
<dbReference type="EMBL" id="LVHF01000026">
    <property type="protein sequence ID" value="OAN14048.1"/>
    <property type="molecule type" value="Genomic_DNA"/>
</dbReference>
<dbReference type="InterPro" id="IPR037294">
    <property type="entry name" value="ABC_BtuC-like"/>
</dbReference>
<evidence type="ECO:0000256" key="7">
    <source>
        <dbReference type="ARBA" id="ARBA00023136"/>
    </source>
</evidence>
<name>A0A178K9N6_9GAMM</name>
<feature type="transmembrane region" description="Helical" evidence="8">
    <location>
        <begin position="179"/>
        <end position="200"/>
    </location>
</feature>
<dbReference type="Gene3D" id="1.10.3470.10">
    <property type="entry name" value="ABC transporter involved in vitamin B12 uptake, BtuC"/>
    <property type="match status" value="1"/>
</dbReference>
<organism evidence="9 10">
    <name type="scientific">Photobacterium jeanii</name>
    <dbReference type="NCBI Taxonomy" id="858640"/>
    <lineage>
        <taxon>Bacteria</taxon>
        <taxon>Pseudomonadati</taxon>
        <taxon>Pseudomonadota</taxon>
        <taxon>Gammaproteobacteria</taxon>
        <taxon>Vibrionales</taxon>
        <taxon>Vibrionaceae</taxon>
        <taxon>Photobacterium</taxon>
    </lineage>
</organism>
<dbReference type="FunFam" id="1.10.3470.10:FF:000001">
    <property type="entry name" value="Vitamin B12 ABC transporter permease BtuC"/>
    <property type="match status" value="1"/>
</dbReference>
<feature type="transmembrane region" description="Helical" evidence="8">
    <location>
        <begin position="308"/>
        <end position="328"/>
    </location>
</feature>
<keyword evidence="10" id="KW-1185">Reference proteome</keyword>
<evidence type="ECO:0000256" key="6">
    <source>
        <dbReference type="ARBA" id="ARBA00022989"/>
    </source>
</evidence>
<feature type="transmembrane region" description="Helical" evidence="8">
    <location>
        <begin position="220"/>
        <end position="239"/>
    </location>
</feature>
<evidence type="ECO:0000313" key="9">
    <source>
        <dbReference type="EMBL" id="OAN14048.1"/>
    </source>
</evidence>
<keyword evidence="4" id="KW-1003">Cell membrane</keyword>
<keyword evidence="5 8" id="KW-0812">Transmembrane</keyword>
<feature type="transmembrane region" description="Helical" evidence="8">
    <location>
        <begin position="147"/>
        <end position="167"/>
    </location>
</feature>
<dbReference type="STRING" id="858640.A3K86_12610"/>
<evidence type="ECO:0000256" key="8">
    <source>
        <dbReference type="SAM" id="Phobius"/>
    </source>
</evidence>
<evidence type="ECO:0000256" key="2">
    <source>
        <dbReference type="ARBA" id="ARBA00007935"/>
    </source>
</evidence>
<comment type="caution">
    <text evidence="9">The sequence shown here is derived from an EMBL/GenBank/DDBJ whole genome shotgun (WGS) entry which is preliminary data.</text>
</comment>